<keyword evidence="4" id="KW-0472">Membrane</keyword>
<dbReference type="InterPro" id="IPR026891">
    <property type="entry name" value="Fn3-like"/>
</dbReference>
<dbReference type="AlphaFoldDB" id="A0A9N7NYF9"/>
<keyword evidence="1" id="KW-0732">Signal</keyword>
<dbReference type="PANTHER" id="PTHR42721">
    <property type="entry name" value="SUGAR HYDROLASE-RELATED"/>
    <property type="match status" value="1"/>
</dbReference>
<comment type="caution">
    <text evidence="6">The sequence shown here is derived from an EMBL/GenBank/DDBJ whole genome shotgun (WGS) entry which is preliminary data.</text>
</comment>
<dbReference type="InterPro" id="IPR001764">
    <property type="entry name" value="Glyco_hydro_3_N"/>
</dbReference>
<dbReference type="OrthoDB" id="47059at2759"/>
<evidence type="ECO:0000256" key="1">
    <source>
        <dbReference type="ARBA" id="ARBA00022729"/>
    </source>
</evidence>
<keyword evidence="3" id="KW-0326">Glycosidase</keyword>
<protein>
    <submittedName>
        <fullName evidence="6">Probable beta-D-xylosidase 7</fullName>
    </submittedName>
</protein>
<keyword evidence="4" id="KW-0812">Transmembrane</keyword>
<keyword evidence="2" id="KW-0378">Hydrolase</keyword>
<keyword evidence="7" id="KW-1185">Reference proteome</keyword>
<dbReference type="GO" id="GO:0046556">
    <property type="term" value="F:alpha-L-arabinofuranosidase activity"/>
    <property type="evidence" value="ECO:0007669"/>
    <property type="project" value="TreeGrafter"/>
</dbReference>
<dbReference type="GO" id="GO:0045493">
    <property type="term" value="P:xylan catabolic process"/>
    <property type="evidence" value="ECO:0007669"/>
    <property type="project" value="InterPro"/>
</dbReference>
<dbReference type="GO" id="GO:0009044">
    <property type="term" value="F:xylan 1,4-beta-xylosidase activity"/>
    <property type="evidence" value="ECO:0007669"/>
    <property type="project" value="InterPro"/>
</dbReference>
<dbReference type="InterPro" id="IPR013783">
    <property type="entry name" value="Ig-like_fold"/>
</dbReference>
<evidence type="ECO:0000256" key="4">
    <source>
        <dbReference type="SAM" id="Phobius"/>
    </source>
</evidence>
<dbReference type="Gene3D" id="2.60.40.10">
    <property type="entry name" value="Immunoglobulins"/>
    <property type="match status" value="1"/>
</dbReference>
<name>A0A9N7NYF9_STRHE</name>
<dbReference type="Gene3D" id="3.40.50.1700">
    <property type="entry name" value="Glycoside hydrolase family 3 C-terminal domain"/>
    <property type="match status" value="1"/>
</dbReference>
<organism evidence="6 7">
    <name type="scientific">Striga hermonthica</name>
    <name type="common">Purple witchweed</name>
    <name type="synonym">Buchnera hermonthica</name>
    <dbReference type="NCBI Taxonomy" id="68872"/>
    <lineage>
        <taxon>Eukaryota</taxon>
        <taxon>Viridiplantae</taxon>
        <taxon>Streptophyta</taxon>
        <taxon>Embryophyta</taxon>
        <taxon>Tracheophyta</taxon>
        <taxon>Spermatophyta</taxon>
        <taxon>Magnoliopsida</taxon>
        <taxon>eudicotyledons</taxon>
        <taxon>Gunneridae</taxon>
        <taxon>Pentapetalae</taxon>
        <taxon>asterids</taxon>
        <taxon>lamiids</taxon>
        <taxon>Lamiales</taxon>
        <taxon>Orobanchaceae</taxon>
        <taxon>Buchnereae</taxon>
        <taxon>Striga</taxon>
    </lineage>
</organism>
<evidence type="ECO:0000313" key="6">
    <source>
        <dbReference type="EMBL" id="CAA0840786.1"/>
    </source>
</evidence>
<dbReference type="FunFam" id="3.40.50.1700:FF:000001">
    <property type="entry name" value="probable beta-D-xylosidase 2"/>
    <property type="match status" value="1"/>
</dbReference>
<dbReference type="Gene3D" id="3.20.20.300">
    <property type="entry name" value="Glycoside hydrolase, family 3, N-terminal domain"/>
    <property type="match status" value="1"/>
</dbReference>
<evidence type="ECO:0000256" key="2">
    <source>
        <dbReference type="ARBA" id="ARBA00022801"/>
    </source>
</evidence>
<sequence>MMESILAKLRSLDAYPKINEDFYSRTLSGGVITLASSIIMLLLFVSELRLYLYAVTETKLVVDTSRGERLRINFDVTFPALPCSIVSIDAIDISGEQHLDVRHDIIKKRIDVHGNIIETRADTIGSPKIERPLQRHGGRLESNETYCGSCYGAEVADDDCCNNCEDVREAYRKKGWALSNPDLIDQCKREGFLQRIKEEDGEGCNIYGFLDVNKVAGNFHFAPGKSFQQSNVHVHDLLTFHKDSFNMTHKINRLTYGEYFPGVVNPLDGYILYKFHFVVPTVFTDVDEHTIQSNQFSVTEHVKGSELGQLQALPGVFFFYELSPIKVTFTETHVSFLHFLTNVCAIAIGEEGRAVYNAGQANGLTFWAPNINIFRDPRWGRGQETPGEDPLVAGKYSVAYVRGIQGDSFEGGALKDGRLKASACCKHYTAHDLDNWKGVTRYVFDAKVSKQDLADTYQPPFRACVEEGRASGIMCAYNRVNGVPSCADYSLLTETARKQWGFQGYIVSDCDAVAIIHDQQGYAKQPEDAVADVLQAGMDMDCGSYLLKHTNSAVARNKTLEQDIDRALTSLFSIRMRLGLFNGDPTKLEYGNISLAHVCSKTHLDLALEAARSGIVLLKNDARLLPFHKSQNASIAVIGPHANSTEPFLGNYEGVPCGNTTILEALQKYYSVSTVGYHPGCDSVNCTSDRLIDEAVGVAKEADYVVMIMGLDQTIEREKLDRLELGLPGNQENLVTRAAKVAKRPVVLVLLCGGPVDVSFAKENPRIGSILWAGYPGEAGGVAVAQTLFGDNNPGGKLPVTWYPKEFVRVAMTDMRMRPDPSTDYPGRTYRFYTGPKVFEFGHGLSYTEHSYEFVSVKPRNISINRKSGPHAQARSATVSSLGAAKSCKEMKLEVQVNVKNHGDMESKHAVLLFVRDNKGRRLVGFQSVSLREEESKEIDFVVRPCEHLSRADEDGVMVIEEGTLTLEVGDEHSCARPALFMRLDTEHQGSSRAAHVRARTRSNACEMSRDVHVLG</sequence>
<dbReference type="GO" id="GO:0009505">
    <property type="term" value="C:plant-type cell wall"/>
    <property type="evidence" value="ECO:0007669"/>
    <property type="project" value="TreeGrafter"/>
</dbReference>
<dbReference type="EMBL" id="CACSLK010034002">
    <property type="protein sequence ID" value="CAA0840786.1"/>
    <property type="molecule type" value="Genomic_DNA"/>
</dbReference>
<dbReference type="InterPro" id="IPR012936">
    <property type="entry name" value="Erv_C"/>
</dbReference>
<dbReference type="Pfam" id="PF14310">
    <property type="entry name" value="Fn3-like"/>
    <property type="match status" value="1"/>
</dbReference>
<dbReference type="SUPFAM" id="SSF51445">
    <property type="entry name" value="(Trans)glycosidases"/>
    <property type="match status" value="1"/>
</dbReference>
<dbReference type="Pfam" id="PF00933">
    <property type="entry name" value="Glyco_hydro_3"/>
    <property type="match status" value="1"/>
</dbReference>
<dbReference type="SMART" id="SM01217">
    <property type="entry name" value="Fn3_like"/>
    <property type="match status" value="1"/>
</dbReference>
<dbReference type="PRINTS" id="PR00133">
    <property type="entry name" value="GLHYDRLASE3"/>
</dbReference>
<dbReference type="SUPFAM" id="SSF52279">
    <property type="entry name" value="Beta-D-glucan exohydrolase, C-terminal domain"/>
    <property type="match status" value="1"/>
</dbReference>
<evidence type="ECO:0000313" key="7">
    <source>
        <dbReference type="Proteomes" id="UP001153555"/>
    </source>
</evidence>
<dbReference type="InterPro" id="IPR039542">
    <property type="entry name" value="Erv_N"/>
</dbReference>
<dbReference type="PANTHER" id="PTHR42721:SF48">
    <property type="entry name" value="GLYCOSIDASE"/>
    <property type="match status" value="1"/>
</dbReference>
<gene>
    <name evidence="6" type="ORF">SHERM_06825</name>
</gene>
<dbReference type="InterPro" id="IPR002772">
    <property type="entry name" value="Glyco_hydro_3_C"/>
</dbReference>
<dbReference type="Pfam" id="PF13850">
    <property type="entry name" value="ERGIC_N"/>
    <property type="match status" value="1"/>
</dbReference>
<dbReference type="Pfam" id="PF07970">
    <property type="entry name" value="COPIIcoated_ERV"/>
    <property type="match status" value="1"/>
</dbReference>
<dbReference type="InterPro" id="IPR017853">
    <property type="entry name" value="GH"/>
</dbReference>
<dbReference type="Pfam" id="PF01915">
    <property type="entry name" value="Glyco_hydro_3_C"/>
    <property type="match status" value="1"/>
</dbReference>
<dbReference type="InterPro" id="IPR036881">
    <property type="entry name" value="Glyco_hydro_3_C_sf"/>
</dbReference>
<reference evidence="6" key="1">
    <citation type="submission" date="2019-12" db="EMBL/GenBank/DDBJ databases">
        <authorList>
            <person name="Scholes J."/>
        </authorList>
    </citation>
    <scope>NUCLEOTIDE SEQUENCE</scope>
</reference>
<proteinExistence type="predicted"/>
<feature type="domain" description="Fibronectin type III-like" evidence="5">
    <location>
        <begin position="909"/>
        <end position="973"/>
    </location>
</feature>
<feature type="transmembrane region" description="Helical" evidence="4">
    <location>
        <begin position="27"/>
        <end position="45"/>
    </location>
</feature>
<dbReference type="GO" id="GO:0031222">
    <property type="term" value="P:arabinan catabolic process"/>
    <property type="evidence" value="ECO:0007669"/>
    <property type="project" value="TreeGrafter"/>
</dbReference>
<dbReference type="InterPro" id="IPR036962">
    <property type="entry name" value="Glyco_hydro_3_N_sf"/>
</dbReference>
<evidence type="ECO:0000259" key="5">
    <source>
        <dbReference type="SMART" id="SM01217"/>
    </source>
</evidence>
<dbReference type="InterPro" id="IPR044993">
    <property type="entry name" value="BXL"/>
</dbReference>
<keyword evidence="4" id="KW-1133">Transmembrane helix</keyword>
<dbReference type="Proteomes" id="UP001153555">
    <property type="component" value="Unassembled WGS sequence"/>
</dbReference>
<accession>A0A9N7NYF9</accession>
<evidence type="ECO:0000256" key="3">
    <source>
        <dbReference type="ARBA" id="ARBA00023295"/>
    </source>
</evidence>